<dbReference type="Proteomes" id="UP000277582">
    <property type="component" value="Unassembled WGS sequence"/>
</dbReference>
<proteinExistence type="predicted"/>
<evidence type="ECO:0000313" key="2">
    <source>
        <dbReference type="EMBL" id="RSN75587.1"/>
    </source>
</evidence>
<dbReference type="AlphaFoldDB" id="A0A3R9PXD2"/>
<accession>A0A3R9PXD2</accession>
<sequence length="210" mass="24248">MIRYKPKNLYFTALSFSGEKVSKEEIPWDKVAKELVKTLGTETARGLLYAFTIQSMYPTIVEAIRSLVSKPKASDEEIKEIARKIQEAMGSQPQLQPQPQLTREDIEKRIAQILMQTAGTGGYTTTTSALPSYPQPPYPPQAPPDVKFEVESIENKIRALEEARNQLLSKRYTTLNDEEKMKIEQRLREVEMEINSEKQRLMIIRQRWMI</sequence>
<keyword evidence="1" id="KW-0175">Coiled coil</keyword>
<keyword evidence="3" id="KW-1185">Reference proteome</keyword>
<name>A0A3R9PXD2_9CREN</name>
<organism evidence="2 3">
    <name type="scientific">Candidatus Methanodesulfokora washburnensis</name>
    <dbReference type="NCBI Taxonomy" id="2478471"/>
    <lineage>
        <taxon>Archaea</taxon>
        <taxon>Thermoproteota</taxon>
        <taxon>Candidatus Korarchaeia</taxon>
        <taxon>Candidatus Korarchaeia incertae sedis</taxon>
        <taxon>Candidatus Methanodesulfokora</taxon>
    </lineage>
</organism>
<reference evidence="2 3" key="1">
    <citation type="submission" date="2018-10" db="EMBL/GenBank/DDBJ databases">
        <title>Co-occurring genomic capacity for anaerobic methane metabolism and dissimilatory sulfite reduction discovered in the Korarchaeota.</title>
        <authorList>
            <person name="Mckay L.J."/>
            <person name="Dlakic M."/>
            <person name="Fields M.W."/>
            <person name="Delmont T.O."/>
            <person name="Eren A.M."/>
            <person name="Jay Z.J."/>
            <person name="Klingelsmith K.B."/>
            <person name="Rusch D.B."/>
            <person name="Inskeep W.P."/>
        </authorList>
    </citation>
    <scope>NUCLEOTIDE SEQUENCE [LARGE SCALE GENOMIC DNA]</scope>
    <source>
        <strain evidence="2 3">MDKW</strain>
    </source>
</reference>
<protein>
    <submittedName>
        <fullName evidence="2">Uncharacterized protein</fullName>
    </submittedName>
</protein>
<evidence type="ECO:0000256" key="1">
    <source>
        <dbReference type="SAM" id="Coils"/>
    </source>
</evidence>
<evidence type="ECO:0000313" key="3">
    <source>
        <dbReference type="Proteomes" id="UP000277582"/>
    </source>
</evidence>
<dbReference type="EMBL" id="RCOS01000072">
    <property type="protein sequence ID" value="RSN75587.1"/>
    <property type="molecule type" value="Genomic_DNA"/>
</dbReference>
<feature type="coiled-coil region" evidence="1">
    <location>
        <begin position="150"/>
        <end position="207"/>
    </location>
</feature>
<comment type="caution">
    <text evidence="2">The sequence shown here is derived from an EMBL/GenBank/DDBJ whole genome shotgun (WGS) entry which is preliminary data.</text>
</comment>
<gene>
    <name evidence="2" type="ORF">D6D85_05980</name>
</gene>